<dbReference type="EMBL" id="MT143345">
    <property type="protein sequence ID" value="QJA95805.1"/>
    <property type="molecule type" value="Genomic_DNA"/>
</dbReference>
<name>A0A6M3LT93_9ZZZZ</name>
<proteinExistence type="predicted"/>
<gene>
    <name evidence="1" type="ORF">MM415A00274_0047</name>
    <name evidence="2" type="ORF">MM415B05169_0008</name>
</gene>
<evidence type="ECO:0000313" key="2">
    <source>
        <dbReference type="EMBL" id="QJA95805.1"/>
    </source>
</evidence>
<reference evidence="2" key="1">
    <citation type="submission" date="2020-03" db="EMBL/GenBank/DDBJ databases">
        <title>The deep terrestrial virosphere.</title>
        <authorList>
            <person name="Holmfeldt K."/>
            <person name="Nilsson E."/>
            <person name="Simone D."/>
            <person name="Lopez-Fernandez M."/>
            <person name="Wu X."/>
            <person name="de Brujin I."/>
            <person name="Lundin D."/>
            <person name="Andersson A."/>
            <person name="Bertilsson S."/>
            <person name="Dopson M."/>
        </authorList>
    </citation>
    <scope>NUCLEOTIDE SEQUENCE</scope>
    <source>
        <strain evidence="1">MM415A00274</strain>
        <strain evidence="2">MM415B05169</strain>
    </source>
</reference>
<dbReference type="EMBL" id="MT142513">
    <property type="protein sequence ID" value="QJA83590.1"/>
    <property type="molecule type" value="Genomic_DNA"/>
</dbReference>
<accession>A0A6M3LT93</accession>
<organism evidence="2">
    <name type="scientific">viral metagenome</name>
    <dbReference type="NCBI Taxonomy" id="1070528"/>
    <lineage>
        <taxon>unclassified sequences</taxon>
        <taxon>metagenomes</taxon>
        <taxon>organismal metagenomes</taxon>
    </lineage>
</organism>
<protein>
    <submittedName>
        <fullName evidence="2">Uncharacterized protein</fullName>
    </submittedName>
</protein>
<evidence type="ECO:0000313" key="1">
    <source>
        <dbReference type="EMBL" id="QJA83590.1"/>
    </source>
</evidence>
<sequence>MIAKNSMARISKLSKHEANLPKCYDVLKLYSKLGYPIHHIVKHFLRISSNDWRVLKGRHKKVRDCIRECDILRKNYFKQVDDYIESLKKWS</sequence>
<dbReference type="AlphaFoldDB" id="A0A6M3LT93"/>